<dbReference type="RefSeq" id="WP_167166869.1">
    <property type="nucleotide sequence ID" value="NZ_JAAOYM010000001.1"/>
</dbReference>
<dbReference type="EMBL" id="JAAOYM010000001">
    <property type="protein sequence ID" value="NIJ10625.1"/>
    <property type="molecule type" value="Genomic_DNA"/>
</dbReference>
<reference evidence="1 2" key="1">
    <citation type="submission" date="2020-03" db="EMBL/GenBank/DDBJ databases">
        <title>Sequencing the genomes of 1000 actinobacteria strains.</title>
        <authorList>
            <person name="Klenk H.-P."/>
        </authorList>
    </citation>
    <scope>NUCLEOTIDE SEQUENCE [LARGE SCALE GENOMIC DNA]</scope>
    <source>
        <strain evidence="1 2">DSM 45685</strain>
    </source>
</reference>
<name>A0A7X5UM91_9PSEU</name>
<organism evidence="1 2">
    <name type="scientific">Saccharomonospora amisosensis</name>
    <dbReference type="NCBI Taxonomy" id="1128677"/>
    <lineage>
        <taxon>Bacteria</taxon>
        <taxon>Bacillati</taxon>
        <taxon>Actinomycetota</taxon>
        <taxon>Actinomycetes</taxon>
        <taxon>Pseudonocardiales</taxon>
        <taxon>Pseudonocardiaceae</taxon>
        <taxon>Saccharomonospora</taxon>
    </lineage>
</organism>
<comment type="caution">
    <text evidence="1">The sequence shown here is derived from an EMBL/GenBank/DDBJ whole genome shotgun (WGS) entry which is preliminary data.</text>
</comment>
<accession>A0A7X5UM91</accession>
<evidence type="ECO:0000313" key="2">
    <source>
        <dbReference type="Proteomes" id="UP000545493"/>
    </source>
</evidence>
<protein>
    <recommendedName>
        <fullName evidence="3">Phage tail tube protein</fullName>
    </recommendedName>
</protein>
<gene>
    <name evidence="1" type="ORF">FHU38_000969</name>
</gene>
<evidence type="ECO:0000313" key="1">
    <source>
        <dbReference type="EMBL" id="NIJ10625.1"/>
    </source>
</evidence>
<evidence type="ECO:0008006" key="3">
    <source>
        <dbReference type="Google" id="ProtNLM"/>
    </source>
</evidence>
<keyword evidence="2" id="KW-1185">Reference proteome</keyword>
<proteinExistence type="predicted"/>
<sequence>MAFVHGRNTYVSLDGNDLSTYTNNTEWSREADTHDTTTYGKNSKVYEGGLKDGTATISGTYDNTAVTGPKAVIEPLLGTKVVFVMRPEGTGTGRPERTVDVVVSSYEETLPVADMVTWSAELQLSDDVTDTAQI</sequence>
<dbReference type="AlphaFoldDB" id="A0A7X5UM91"/>
<dbReference type="Proteomes" id="UP000545493">
    <property type="component" value="Unassembled WGS sequence"/>
</dbReference>